<evidence type="ECO:0000313" key="2">
    <source>
        <dbReference type="Proteomes" id="UP000676967"/>
    </source>
</evidence>
<reference evidence="1 2" key="1">
    <citation type="submission" date="2020-08" db="EMBL/GenBank/DDBJ databases">
        <title>Whole genome shotgun sequence of Actinoplanes ianthinogenes NBRC 13996.</title>
        <authorList>
            <person name="Komaki H."/>
            <person name="Tamura T."/>
        </authorList>
    </citation>
    <scope>NUCLEOTIDE SEQUENCE [LARGE SCALE GENOMIC DNA]</scope>
    <source>
        <strain evidence="1 2">NBRC 13996</strain>
    </source>
</reference>
<dbReference type="RefSeq" id="WP_212846831.1">
    <property type="nucleotide sequence ID" value="NZ_AP023356.1"/>
</dbReference>
<dbReference type="EMBL" id="AP023356">
    <property type="protein sequence ID" value="BCJ48196.1"/>
    <property type="molecule type" value="Genomic_DNA"/>
</dbReference>
<name>A0ABM7M955_9ACTN</name>
<dbReference type="Proteomes" id="UP000676967">
    <property type="component" value="Chromosome"/>
</dbReference>
<keyword evidence="2" id="KW-1185">Reference proteome</keyword>
<evidence type="ECO:0000313" key="1">
    <source>
        <dbReference type="EMBL" id="BCJ48196.1"/>
    </source>
</evidence>
<organism evidence="1 2">
    <name type="scientific">Actinoplanes ianthinogenes</name>
    <dbReference type="NCBI Taxonomy" id="122358"/>
    <lineage>
        <taxon>Bacteria</taxon>
        <taxon>Bacillati</taxon>
        <taxon>Actinomycetota</taxon>
        <taxon>Actinomycetes</taxon>
        <taxon>Micromonosporales</taxon>
        <taxon>Micromonosporaceae</taxon>
        <taxon>Actinoplanes</taxon>
    </lineage>
</organism>
<proteinExistence type="predicted"/>
<gene>
    <name evidence="1" type="ORF">Aiant_88530</name>
</gene>
<sequence length="93" mass="9745">MLIGTAEPRLARLDAVVAWGTPGRLRLVGDAAELRDLIERLGTVVDGVRLFPAELDVDLPRIAAALGRGPVAGPTLRDTLGLARPANHYAVAG</sequence>
<protein>
    <submittedName>
        <fullName evidence="1">Uncharacterized protein</fullName>
    </submittedName>
</protein>
<accession>A0ABM7M955</accession>